<accession>A0A5C2H395</accession>
<name>A0A5C2H395_9RHOB</name>
<evidence type="ECO:0000256" key="5">
    <source>
        <dbReference type="SAM" id="MobiDB-lite"/>
    </source>
</evidence>
<reference evidence="7 8" key="1">
    <citation type="submission" date="2019-09" db="EMBL/GenBank/DDBJ databases">
        <title>Novel bacterium SH-1.</title>
        <authorList>
            <person name="Kim Y.-S."/>
            <person name="Kim K.-H."/>
        </authorList>
    </citation>
    <scope>NUCLEOTIDE SEQUENCE [LARGE SCALE GENOMIC DNA]</scope>
    <source>
        <strain evidence="7 8">SH-1</strain>
        <plasmid evidence="7 8">p5</plasmid>
    </source>
</reference>
<comment type="cofactor">
    <cofactor evidence="1">
        <name>Zn(2+)</name>
        <dbReference type="ChEBI" id="CHEBI:29105"/>
    </cofactor>
</comment>
<keyword evidence="2" id="KW-0479">Metal-binding</keyword>
<dbReference type="InterPro" id="IPR043795">
    <property type="entry name" value="N-alpha-Ac-DABA-like"/>
</dbReference>
<feature type="domain" description="Succinylglutamate desuccinylase/Aspartoacylase catalytic" evidence="6">
    <location>
        <begin position="50"/>
        <end position="234"/>
    </location>
</feature>
<dbReference type="CDD" id="cd06251">
    <property type="entry name" value="M14_ASTE_ASPA-like"/>
    <property type="match status" value="1"/>
</dbReference>
<evidence type="ECO:0000313" key="8">
    <source>
        <dbReference type="Proteomes" id="UP000237655"/>
    </source>
</evidence>
<dbReference type="InterPro" id="IPR055438">
    <property type="entry name" value="AstE_AspA_cat"/>
</dbReference>
<dbReference type="SUPFAM" id="SSF53187">
    <property type="entry name" value="Zn-dependent exopeptidases"/>
    <property type="match status" value="1"/>
</dbReference>
<dbReference type="GO" id="GO:0046872">
    <property type="term" value="F:metal ion binding"/>
    <property type="evidence" value="ECO:0007669"/>
    <property type="project" value="UniProtKB-KW"/>
</dbReference>
<dbReference type="EMBL" id="CP043623">
    <property type="protein sequence ID" value="QEP30670.1"/>
    <property type="molecule type" value="Genomic_DNA"/>
</dbReference>
<evidence type="ECO:0000313" key="7">
    <source>
        <dbReference type="EMBL" id="QEP30670.1"/>
    </source>
</evidence>
<dbReference type="PANTHER" id="PTHR37326">
    <property type="entry name" value="BLL3975 PROTEIN"/>
    <property type="match status" value="1"/>
</dbReference>
<feature type="region of interest" description="Disordered" evidence="5">
    <location>
        <begin position="1"/>
        <end position="25"/>
    </location>
</feature>
<dbReference type="KEGG" id="thas:C6Y53_20965"/>
<dbReference type="Pfam" id="PF24827">
    <property type="entry name" value="AstE_AspA_cat"/>
    <property type="match status" value="1"/>
</dbReference>
<sequence length="330" mass="35331">MMDDQSETTFEIGTARADPGETSTGDLNVAVGMDSRTVTIPICIVNGARPGPVVLVEGGLHGIEIGTVEVCRQLKDKVDPTDMAGTLVLAPQVNPWAFLASSRFTPQDSLDMNRVFPGAPGGSLTHQVARVVSRELLDRADVVIDCHSCNPPSLLFTIIGEEGDAETRRQSIEIAKAFGYPVVLANTAYSGTLSGYCLEQGKPTITPEFLFSRRFDDTSIQTGVTGVLNVLRHLGMLDGDVQPIKVEGGFDEVRTYRSIAATSGGFCFFEQECGAVVSRGDTLAVLCDYWGCETERITAPEDGIVIAFPLQGNQAAGSGDKIAYLAYRVE</sequence>
<dbReference type="GO" id="GO:0016788">
    <property type="term" value="F:hydrolase activity, acting on ester bonds"/>
    <property type="evidence" value="ECO:0007669"/>
    <property type="project" value="InterPro"/>
</dbReference>
<dbReference type="Proteomes" id="UP000237655">
    <property type="component" value="Plasmid p5"/>
</dbReference>
<dbReference type="PIRSF" id="PIRSF039012">
    <property type="entry name" value="ASP"/>
    <property type="match status" value="1"/>
</dbReference>
<gene>
    <name evidence="7" type="ORF">C6Y53_20965</name>
</gene>
<dbReference type="AlphaFoldDB" id="A0A5C2H395"/>
<keyword evidence="4" id="KW-0862">Zinc</keyword>
<dbReference type="GO" id="GO:0016811">
    <property type="term" value="F:hydrolase activity, acting on carbon-nitrogen (but not peptide) bonds, in linear amides"/>
    <property type="evidence" value="ECO:0007669"/>
    <property type="project" value="InterPro"/>
</dbReference>
<evidence type="ECO:0000256" key="1">
    <source>
        <dbReference type="ARBA" id="ARBA00001947"/>
    </source>
</evidence>
<dbReference type="PANTHER" id="PTHR37326:SF1">
    <property type="entry name" value="BLL3975 PROTEIN"/>
    <property type="match status" value="1"/>
</dbReference>
<organism evidence="7 8">
    <name type="scientific">Pukyongiella litopenaei</name>
    <dbReference type="NCBI Taxonomy" id="2605946"/>
    <lineage>
        <taxon>Bacteria</taxon>
        <taxon>Pseudomonadati</taxon>
        <taxon>Pseudomonadota</taxon>
        <taxon>Alphaproteobacteria</taxon>
        <taxon>Rhodobacterales</taxon>
        <taxon>Paracoccaceae</taxon>
        <taxon>Pukyongiella</taxon>
    </lineage>
</organism>
<keyword evidence="8" id="KW-1185">Reference proteome</keyword>
<dbReference type="RefSeq" id="WP_149615839.1">
    <property type="nucleotide sequence ID" value="NZ_CP043623.1"/>
</dbReference>
<keyword evidence="7" id="KW-0614">Plasmid</keyword>
<dbReference type="Gene3D" id="3.40.630.10">
    <property type="entry name" value="Zn peptidases"/>
    <property type="match status" value="1"/>
</dbReference>
<evidence type="ECO:0000256" key="3">
    <source>
        <dbReference type="ARBA" id="ARBA00022801"/>
    </source>
</evidence>
<proteinExistence type="predicted"/>
<evidence type="ECO:0000256" key="2">
    <source>
        <dbReference type="ARBA" id="ARBA00022723"/>
    </source>
</evidence>
<dbReference type="InterPro" id="IPR053138">
    <property type="entry name" value="N-alpha-Ac-DABA_deacetylase"/>
</dbReference>
<protein>
    <submittedName>
        <fullName evidence="7">Succinylglutamate desuccinylase/aspartoacylase family protein</fullName>
    </submittedName>
</protein>
<keyword evidence="3" id="KW-0378">Hydrolase</keyword>
<geneLocation type="plasmid" evidence="7 8">
    <name>p5</name>
</geneLocation>
<evidence type="ECO:0000256" key="4">
    <source>
        <dbReference type="ARBA" id="ARBA00022833"/>
    </source>
</evidence>
<evidence type="ECO:0000259" key="6">
    <source>
        <dbReference type="Pfam" id="PF24827"/>
    </source>
</evidence>